<keyword evidence="1" id="KW-1133">Transmembrane helix</keyword>
<evidence type="ECO:0008006" key="5">
    <source>
        <dbReference type="Google" id="ProtNLM"/>
    </source>
</evidence>
<dbReference type="VEuPathDB" id="VectorBase:GPAI039924"/>
<dbReference type="AlphaFoldDB" id="A0A1B0AB56"/>
<dbReference type="Proteomes" id="UP000092445">
    <property type="component" value="Unassembled WGS sequence"/>
</dbReference>
<feature type="signal peptide" evidence="2">
    <location>
        <begin position="1"/>
        <end position="19"/>
    </location>
</feature>
<evidence type="ECO:0000256" key="2">
    <source>
        <dbReference type="SAM" id="SignalP"/>
    </source>
</evidence>
<keyword evidence="2" id="KW-0732">Signal</keyword>
<name>A0A1B0AB56_GLOPL</name>
<keyword evidence="1" id="KW-0472">Membrane</keyword>
<keyword evidence="4" id="KW-1185">Reference proteome</keyword>
<evidence type="ECO:0000313" key="3">
    <source>
        <dbReference type="EnsemblMetazoa" id="GPAI039924-PA"/>
    </source>
</evidence>
<dbReference type="EnsemblMetazoa" id="GPAI039924-RA">
    <property type="protein sequence ID" value="GPAI039924-PA"/>
    <property type="gene ID" value="GPAI039924"/>
</dbReference>
<proteinExistence type="predicted"/>
<feature type="transmembrane region" description="Helical" evidence="1">
    <location>
        <begin position="78"/>
        <end position="100"/>
    </location>
</feature>
<reference evidence="3" key="2">
    <citation type="submission" date="2020-05" db="UniProtKB">
        <authorList>
            <consortium name="EnsemblMetazoa"/>
        </authorList>
    </citation>
    <scope>IDENTIFICATION</scope>
    <source>
        <strain evidence="3">IAEA</strain>
    </source>
</reference>
<keyword evidence="1" id="KW-0812">Transmembrane</keyword>
<reference evidence="4" key="1">
    <citation type="submission" date="2014-03" db="EMBL/GenBank/DDBJ databases">
        <authorList>
            <person name="Aksoy S."/>
            <person name="Warren W."/>
            <person name="Wilson R.K."/>
        </authorList>
    </citation>
    <scope>NUCLEOTIDE SEQUENCE [LARGE SCALE GENOMIC DNA]</scope>
    <source>
        <strain evidence="4">IAEA</strain>
    </source>
</reference>
<evidence type="ECO:0000313" key="4">
    <source>
        <dbReference type="Proteomes" id="UP000092445"/>
    </source>
</evidence>
<evidence type="ECO:0000256" key="1">
    <source>
        <dbReference type="SAM" id="Phobius"/>
    </source>
</evidence>
<protein>
    <recommendedName>
        <fullName evidence="5">Secreted protein</fullName>
    </recommendedName>
</protein>
<sequence>MFLNRIQTLGFIFAVEVSAAGIGEQMSVYEISTRWYHHNYKHLYESACESVRHHQVFQWKDVFSLKRTKSLIESNQGWLALLLLLSSNVPLLLSLFRALFNL</sequence>
<feature type="chain" id="PRO_5008403682" description="Secreted protein" evidence="2">
    <location>
        <begin position="20"/>
        <end position="102"/>
    </location>
</feature>
<organism evidence="3 4">
    <name type="scientific">Glossina pallidipes</name>
    <name type="common">Tsetse fly</name>
    <dbReference type="NCBI Taxonomy" id="7398"/>
    <lineage>
        <taxon>Eukaryota</taxon>
        <taxon>Metazoa</taxon>
        <taxon>Ecdysozoa</taxon>
        <taxon>Arthropoda</taxon>
        <taxon>Hexapoda</taxon>
        <taxon>Insecta</taxon>
        <taxon>Pterygota</taxon>
        <taxon>Neoptera</taxon>
        <taxon>Endopterygota</taxon>
        <taxon>Diptera</taxon>
        <taxon>Brachycera</taxon>
        <taxon>Muscomorpha</taxon>
        <taxon>Hippoboscoidea</taxon>
        <taxon>Glossinidae</taxon>
        <taxon>Glossina</taxon>
    </lineage>
</organism>
<accession>A0A1B0AB56</accession>